<proteinExistence type="inferred from homology"/>
<feature type="transmembrane region" description="Helical" evidence="7">
    <location>
        <begin position="85"/>
        <end position="109"/>
    </location>
</feature>
<feature type="transmembrane region" description="Helical" evidence="7">
    <location>
        <begin position="200"/>
        <end position="217"/>
    </location>
</feature>
<dbReference type="Pfam" id="PF01790">
    <property type="entry name" value="LGT"/>
    <property type="match status" value="1"/>
</dbReference>
<evidence type="ECO:0000313" key="9">
    <source>
        <dbReference type="Proteomes" id="UP000231453"/>
    </source>
</evidence>
<name>A0A2M7VB47_9BACT</name>
<protein>
    <recommendedName>
        <fullName evidence="7">Phosphatidylglycerol--prolipoprotein diacylglyceryl transferase</fullName>
        <ecNumber evidence="7">2.5.1.145</ecNumber>
    </recommendedName>
</protein>
<evidence type="ECO:0000256" key="6">
    <source>
        <dbReference type="ARBA" id="ARBA00023136"/>
    </source>
</evidence>
<comment type="caution">
    <text evidence="8">The sequence shown here is derived from an EMBL/GenBank/DDBJ whole genome shotgun (WGS) entry which is preliminary data.</text>
</comment>
<dbReference type="PROSITE" id="PS01311">
    <property type="entry name" value="LGT"/>
    <property type="match status" value="1"/>
</dbReference>
<dbReference type="NCBIfam" id="TIGR00544">
    <property type="entry name" value="lgt"/>
    <property type="match status" value="1"/>
</dbReference>
<dbReference type="EMBL" id="PFPL01000032">
    <property type="protein sequence ID" value="PIZ96218.1"/>
    <property type="molecule type" value="Genomic_DNA"/>
</dbReference>
<accession>A0A2M7VB47</accession>
<comment type="similarity">
    <text evidence="1 7">Belongs to the Lgt family.</text>
</comment>
<comment type="pathway">
    <text evidence="7">Protein modification; lipoprotein biosynthesis (diacylglyceryl transfer).</text>
</comment>
<keyword evidence="5 7" id="KW-1133">Transmembrane helix</keyword>
<comment type="catalytic activity">
    <reaction evidence="7">
        <text>L-cysteinyl-[prolipoprotein] + a 1,2-diacyl-sn-glycero-3-phospho-(1'-sn-glycerol) = an S-1,2-diacyl-sn-glyceryl-L-cysteinyl-[prolipoprotein] + sn-glycerol 1-phosphate + H(+)</text>
        <dbReference type="Rhea" id="RHEA:56712"/>
        <dbReference type="Rhea" id="RHEA-COMP:14679"/>
        <dbReference type="Rhea" id="RHEA-COMP:14680"/>
        <dbReference type="ChEBI" id="CHEBI:15378"/>
        <dbReference type="ChEBI" id="CHEBI:29950"/>
        <dbReference type="ChEBI" id="CHEBI:57685"/>
        <dbReference type="ChEBI" id="CHEBI:64716"/>
        <dbReference type="ChEBI" id="CHEBI:140658"/>
        <dbReference type="EC" id="2.5.1.145"/>
    </reaction>
</comment>
<dbReference type="EC" id="2.5.1.145" evidence="7"/>
<dbReference type="InterPro" id="IPR001640">
    <property type="entry name" value="Lgt"/>
</dbReference>
<keyword evidence="8" id="KW-0449">Lipoprotein</keyword>
<reference evidence="9" key="1">
    <citation type="submission" date="2017-09" db="EMBL/GenBank/DDBJ databases">
        <title>Depth-based differentiation of microbial function through sediment-hosted aquifers and enrichment of novel symbionts in the deep terrestrial subsurface.</title>
        <authorList>
            <person name="Probst A.J."/>
            <person name="Ladd B."/>
            <person name="Jarett J.K."/>
            <person name="Geller-Mcgrath D.E."/>
            <person name="Sieber C.M.K."/>
            <person name="Emerson J.B."/>
            <person name="Anantharaman K."/>
            <person name="Thomas B.C."/>
            <person name="Malmstrom R."/>
            <person name="Stieglmeier M."/>
            <person name="Klingl A."/>
            <person name="Woyke T."/>
            <person name="Ryan C.M."/>
            <person name="Banfield J.F."/>
        </authorList>
    </citation>
    <scope>NUCLEOTIDE SEQUENCE [LARGE SCALE GENOMIC DNA]</scope>
</reference>
<evidence type="ECO:0000256" key="2">
    <source>
        <dbReference type="ARBA" id="ARBA00022475"/>
    </source>
</evidence>
<feature type="transmembrane region" description="Helical" evidence="7">
    <location>
        <begin position="229"/>
        <end position="250"/>
    </location>
</feature>
<evidence type="ECO:0000256" key="7">
    <source>
        <dbReference type="HAMAP-Rule" id="MF_01147"/>
    </source>
</evidence>
<dbReference type="PANTHER" id="PTHR30589:SF0">
    <property type="entry name" value="PHOSPHATIDYLGLYCEROL--PROLIPOPROTEIN DIACYLGLYCERYL TRANSFERASE"/>
    <property type="match status" value="1"/>
</dbReference>
<dbReference type="Proteomes" id="UP000231453">
    <property type="component" value="Unassembled WGS sequence"/>
</dbReference>
<feature type="binding site" evidence="7">
    <location>
        <position position="136"/>
    </location>
    <ligand>
        <name>a 1,2-diacyl-sn-glycero-3-phospho-(1'-sn-glycerol)</name>
        <dbReference type="ChEBI" id="CHEBI:64716"/>
    </ligand>
</feature>
<feature type="transmembrane region" description="Helical" evidence="7">
    <location>
        <begin position="20"/>
        <end position="37"/>
    </location>
</feature>
<keyword evidence="3 7" id="KW-0808">Transferase</keyword>
<evidence type="ECO:0000256" key="1">
    <source>
        <dbReference type="ARBA" id="ARBA00007150"/>
    </source>
</evidence>
<keyword evidence="2 7" id="KW-1003">Cell membrane</keyword>
<dbReference type="GO" id="GO:0042158">
    <property type="term" value="P:lipoprotein biosynthetic process"/>
    <property type="evidence" value="ECO:0007669"/>
    <property type="project" value="UniProtKB-UniRule"/>
</dbReference>
<comment type="function">
    <text evidence="7">Catalyzes the transfer of the diacylglyceryl group from phosphatidylglycerol to the sulfhydryl group of the N-terminal cysteine of a prolipoprotein, the first step in the formation of mature lipoproteins.</text>
</comment>
<dbReference type="UniPathway" id="UPA00664"/>
<dbReference type="PANTHER" id="PTHR30589">
    <property type="entry name" value="PROLIPOPROTEIN DIACYLGLYCERYL TRANSFERASE"/>
    <property type="match status" value="1"/>
</dbReference>
<evidence type="ECO:0000313" key="8">
    <source>
        <dbReference type="EMBL" id="PIZ96218.1"/>
    </source>
</evidence>
<sequence length="260" mass="30625">MFINTLNPILFHAGFITIRWYGLFLTIGIILAVAIYHKLFKEKNYSIDLVYDLSIWLVIGGLIGARLGHIIFYNLDYFLAHPREIIMINHGGLASHGMTIGIILTLLIYQKVKKIDIKKYFDLLIIPIPLLAVFIRLGNFFNSEIIGKQTDMPWGIYFPKADNGEMILRHASQMYESLTALVIFGIIYFIYKKYKNIPQYFITNLFLLLYFSSRFLLEFFKERFILFHFPLSMGQLLSLPFIIWAVYWFWKNKNIKTLKH</sequence>
<evidence type="ECO:0000256" key="5">
    <source>
        <dbReference type="ARBA" id="ARBA00022989"/>
    </source>
</evidence>
<dbReference type="AlphaFoldDB" id="A0A2M7VB47"/>
<evidence type="ECO:0000256" key="3">
    <source>
        <dbReference type="ARBA" id="ARBA00022679"/>
    </source>
</evidence>
<keyword evidence="6 7" id="KW-0472">Membrane</keyword>
<dbReference type="GO" id="GO:0008961">
    <property type="term" value="F:phosphatidylglycerol-prolipoprotein diacylglyceryl transferase activity"/>
    <property type="evidence" value="ECO:0007669"/>
    <property type="project" value="UniProtKB-UniRule"/>
</dbReference>
<gene>
    <name evidence="7 8" type="primary">lgt</name>
    <name evidence="8" type="ORF">COX80_02015</name>
</gene>
<dbReference type="GO" id="GO:0005886">
    <property type="term" value="C:plasma membrane"/>
    <property type="evidence" value="ECO:0007669"/>
    <property type="project" value="UniProtKB-SubCell"/>
</dbReference>
<evidence type="ECO:0000256" key="4">
    <source>
        <dbReference type="ARBA" id="ARBA00022692"/>
    </source>
</evidence>
<feature type="transmembrane region" description="Helical" evidence="7">
    <location>
        <begin position="49"/>
        <end position="73"/>
    </location>
</feature>
<organism evidence="8 9">
    <name type="scientific">Candidatus Magasanikbacteria bacterium CG_4_10_14_0_2_um_filter_33_14</name>
    <dbReference type="NCBI Taxonomy" id="1974636"/>
    <lineage>
        <taxon>Bacteria</taxon>
        <taxon>Candidatus Magasanikiibacteriota</taxon>
    </lineage>
</organism>
<feature type="transmembrane region" description="Helical" evidence="7">
    <location>
        <begin position="174"/>
        <end position="191"/>
    </location>
</feature>
<keyword evidence="4 7" id="KW-0812">Transmembrane</keyword>
<dbReference type="HAMAP" id="MF_01147">
    <property type="entry name" value="Lgt"/>
    <property type="match status" value="1"/>
</dbReference>
<feature type="transmembrane region" description="Helical" evidence="7">
    <location>
        <begin position="121"/>
        <end position="141"/>
    </location>
</feature>
<comment type="subcellular location">
    <subcellularLocation>
        <location evidence="7">Cell membrane</location>
        <topology evidence="7">Multi-pass membrane protein</topology>
    </subcellularLocation>
</comment>